<dbReference type="RefSeq" id="WP_025703131.1">
    <property type="nucleotide sequence ID" value="NZ_JAUSUY010000027.1"/>
</dbReference>
<organism evidence="1 2">
    <name type="scientific">Paenibacillus forsythiae</name>
    <dbReference type="NCBI Taxonomy" id="365616"/>
    <lineage>
        <taxon>Bacteria</taxon>
        <taxon>Bacillati</taxon>
        <taxon>Bacillota</taxon>
        <taxon>Bacilli</taxon>
        <taxon>Bacillales</taxon>
        <taxon>Paenibacillaceae</taxon>
        <taxon>Paenibacillus</taxon>
    </lineage>
</organism>
<dbReference type="InterPro" id="IPR008792">
    <property type="entry name" value="PQQD"/>
</dbReference>
<gene>
    <name evidence="1" type="ORF">J2Z22_004386</name>
</gene>
<dbReference type="InterPro" id="IPR041881">
    <property type="entry name" value="PqqD_sf"/>
</dbReference>
<sequence>MKKTEVLSIDTVLVQCEGNIVSDMDGEKVMLSIEQGKYFNLGQVGGDIWGIISTPRTVKEIIDSLRQLYEVDAEICEQDVIPFLQSLLKEDLIRVADAG</sequence>
<accession>A0ABU3HFG2</accession>
<evidence type="ECO:0000313" key="1">
    <source>
        <dbReference type="EMBL" id="MDT3428792.1"/>
    </source>
</evidence>
<evidence type="ECO:0000313" key="2">
    <source>
        <dbReference type="Proteomes" id="UP001248709"/>
    </source>
</evidence>
<keyword evidence="2" id="KW-1185">Reference proteome</keyword>
<evidence type="ECO:0008006" key="3">
    <source>
        <dbReference type="Google" id="ProtNLM"/>
    </source>
</evidence>
<dbReference type="Pfam" id="PF05402">
    <property type="entry name" value="PqqD"/>
    <property type="match status" value="1"/>
</dbReference>
<protein>
    <recommendedName>
        <fullName evidence="3">Lasso peptide biosynthesis PqqD family chaperone</fullName>
    </recommendedName>
</protein>
<dbReference type="Proteomes" id="UP001248709">
    <property type="component" value="Unassembled WGS sequence"/>
</dbReference>
<proteinExistence type="predicted"/>
<name>A0ABU3HFG2_9BACL</name>
<dbReference type="Gene3D" id="1.10.10.1150">
    <property type="entry name" value="Coenzyme PQQ synthesis protein D (PqqD)"/>
    <property type="match status" value="1"/>
</dbReference>
<reference evidence="1 2" key="1">
    <citation type="submission" date="2023-07" db="EMBL/GenBank/DDBJ databases">
        <title>Genomic Encyclopedia of Type Strains, Phase IV (KMG-IV): sequencing the most valuable type-strain genomes for metagenomic binning, comparative biology and taxonomic classification.</title>
        <authorList>
            <person name="Goeker M."/>
        </authorList>
    </citation>
    <scope>NUCLEOTIDE SEQUENCE [LARGE SCALE GENOMIC DNA]</scope>
    <source>
        <strain evidence="1 2">T98</strain>
    </source>
</reference>
<dbReference type="NCBIfam" id="NF033536">
    <property type="entry name" value="lasso_PqqD_Bac"/>
    <property type="match status" value="1"/>
</dbReference>
<comment type="caution">
    <text evidence="1">The sequence shown here is derived from an EMBL/GenBank/DDBJ whole genome shotgun (WGS) entry which is preliminary data.</text>
</comment>
<dbReference type="EMBL" id="JAUSUY010000027">
    <property type="protein sequence ID" value="MDT3428792.1"/>
    <property type="molecule type" value="Genomic_DNA"/>
</dbReference>